<comment type="caution">
    <text evidence="3">The sequence shown here is derived from an EMBL/GenBank/DDBJ whole genome shotgun (WGS) entry which is preliminary data.</text>
</comment>
<sequence length="427" mass="48417">MTEPESKAPHVLIFPLPAQGHVNSMLNLAQLLSLAGLNITFLNTDHNHNRLVLHTDILDRFAFFPGFQFKSIPDGLPADHPRAGVRFMEVFDSIKLVTEPLFKEMMSSGQLNSATGQSMTCIIADGSMSFPIDVGNELGIPVIHFRTISACSFWAYFCIQDMIEAGELPIRENKDMDCFIRTVPGMETFLRIQDLPSFCQARNTANPNLQQVKNKTRQSPRAHVLILNTLFEVDKSCMMWLDAQPLKSVIYVTHGFWYSSVNSKKRFLWAIRPDLVTQKDGEGQIPLELVEGTKDRGYMVGWVPQEEVLAHQAISGFFTHSGWNSTLECIVAGVPMICWPYFANQQTNSRFASEVWKLGMDMKDVCDRVMVEKMVNHLMEERREIFMKSAAEMARLAKESVSEGGYSYCNLDHLIKDIRLMSMITTK</sequence>
<evidence type="ECO:0000256" key="1">
    <source>
        <dbReference type="ARBA" id="ARBA00009995"/>
    </source>
</evidence>
<dbReference type="PANTHER" id="PTHR11926">
    <property type="entry name" value="GLUCOSYL/GLUCURONOSYL TRANSFERASES"/>
    <property type="match status" value="1"/>
</dbReference>
<keyword evidence="2" id="KW-0808">Transferase</keyword>
<dbReference type="InterPro" id="IPR002213">
    <property type="entry name" value="UDP_glucos_trans"/>
</dbReference>
<dbReference type="EMBL" id="JAXUIC010000008">
    <property type="protein sequence ID" value="KAK4579353.1"/>
    <property type="molecule type" value="Genomic_DNA"/>
</dbReference>
<dbReference type="Pfam" id="PF00201">
    <property type="entry name" value="UDPGT"/>
    <property type="match status" value="1"/>
</dbReference>
<dbReference type="SUPFAM" id="SSF53756">
    <property type="entry name" value="UDP-Glycosyltransferase/glycogen phosphorylase"/>
    <property type="match status" value="1"/>
</dbReference>
<protein>
    <recommendedName>
        <fullName evidence="5">Glycosyltransferase</fullName>
    </recommendedName>
</protein>
<dbReference type="GO" id="GO:0080043">
    <property type="term" value="F:quercetin 3-O-glucosyltransferase activity"/>
    <property type="evidence" value="ECO:0007669"/>
    <property type="project" value="TreeGrafter"/>
</dbReference>
<name>A0AAN7IMV3_QUERU</name>
<dbReference type="GO" id="GO:0080044">
    <property type="term" value="F:quercetin 7-O-glucosyltransferase activity"/>
    <property type="evidence" value="ECO:0007669"/>
    <property type="project" value="TreeGrafter"/>
</dbReference>
<keyword evidence="4" id="KW-1185">Reference proteome</keyword>
<gene>
    <name evidence="3" type="ORF">RGQ29_029139</name>
</gene>
<evidence type="ECO:0000313" key="3">
    <source>
        <dbReference type="EMBL" id="KAK4579353.1"/>
    </source>
</evidence>
<evidence type="ECO:0000256" key="2">
    <source>
        <dbReference type="ARBA" id="ARBA00022679"/>
    </source>
</evidence>
<dbReference type="PANTHER" id="PTHR11926:SF1392">
    <property type="entry name" value="GLYCOSYLTRANSFERASE"/>
    <property type="match status" value="1"/>
</dbReference>
<dbReference type="Gene3D" id="3.40.50.2000">
    <property type="entry name" value="Glycogen Phosphorylase B"/>
    <property type="match status" value="3"/>
</dbReference>
<organism evidence="3 4">
    <name type="scientific">Quercus rubra</name>
    <name type="common">Northern red oak</name>
    <name type="synonym">Quercus borealis</name>
    <dbReference type="NCBI Taxonomy" id="3512"/>
    <lineage>
        <taxon>Eukaryota</taxon>
        <taxon>Viridiplantae</taxon>
        <taxon>Streptophyta</taxon>
        <taxon>Embryophyta</taxon>
        <taxon>Tracheophyta</taxon>
        <taxon>Spermatophyta</taxon>
        <taxon>Magnoliopsida</taxon>
        <taxon>eudicotyledons</taxon>
        <taxon>Gunneridae</taxon>
        <taxon>Pentapetalae</taxon>
        <taxon>rosids</taxon>
        <taxon>fabids</taxon>
        <taxon>Fagales</taxon>
        <taxon>Fagaceae</taxon>
        <taxon>Quercus</taxon>
    </lineage>
</organism>
<comment type="similarity">
    <text evidence="1">Belongs to the UDP-glycosyltransferase family.</text>
</comment>
<dbReference type="AlphaFoldDB" id="A0AAN7IMV3"/>
<evidence type="ECO:0000313" key="4">
    <source>
        <dbReference type="Proteomes" id="UP001324115"/>
    </source>
</evidence>
<accession>A0AAN7IMV3</accession>
<dbReference type="CDD" id="cd03784">
    <property type="entry name" value="GT1_Gtf-like"/>
    <property type="match status" value="1"/>
</dbReference>
<evidence type="ECO:0008006" key="5">
    <source>
        <dbReference type="Google" id="ProtNLM"/>
    </source>
</evidence>
<reference evidence="3 4" key="1">
    <citation type="journal article" date="2023" name="G3 (Bethesda)">
        <title>A haplotype-resolved chromosome-scale genome for Quercus rubra L. provides insights into the genetics of adaptive traits for red oak species.</title>
        <authorList>
            <person name="Kapoor B."/>
            <person name="Jenkins J."/>
            <person name="Schmutz J."/>
            <person name="Zhebentyayeva T."/>
            <person name="Kuelheim C."/>
            <person name="Coggeshall M."/>
            <person name="Heim C."/>
            <person name="Lasky J.R."/>
            <person name="Leites L."/>
            <person name="Islam-Faridi N."/>
            <person name="Romero-Severson J."/>
            <person name="DeLeo V.L."/>
            <person name="Lucas S.M."/>
            <person name="Lazic D."/>
            <person name="Gailing O."/>
            <person name="Carlson J."/>
            <person name="Staton M."/>
        </authorList>
    </citation>
    <scope>NUCLEOTIDE SEQUENCE [LARGE SCALE GENOMIC DNA]</scope>
    <source>
        <strain evidence="3">Pseudo-F2</strain>
    </source>
</reference>
<proteinExistence type="inferred from homology"/>
<dbReference type="Proteomes" id="UP001324115">
    <property type="component" value="Unassembled WGS sequence"/>
</dbReference>